<reference evidence="1 2" key="1">
    <citation type="submission" date="2013-03" db="EMBL/GenBank/DDBJ databases">
        <title>The Genome Sequence of Phialophora europaea CBS 101466.</title>
        <authorList>
            <consortium name="The Broad Institute Genomics Platform"/>
            <person name="Cuomo C."/>
            <person name="de Hoog S."/>
            <person name="Gorbushina A."/>
            <person name="Walker B."/>
            <person name="Young S.K."/>
            <person name="Zeng Q."/>
            <person name="Gargeya S."/>
            <person name="Fitzgerald M."/>
            <person name="Haas B."/>
            <person name="Abouelleil A."/>
            <person name="Allen A.W."/>
            <person name="Alvarado L."/>
            <person name="Arachchi H.M."/>
            <person name="Berlin A.M."/>
            <person name="Chapman S.B."/>
            <person name="Gainer-Dewar J."/>
            <person name="Goldberg J."/>
            <person name="Griggs A."/>
            <person name="Gujja S."/>
            <person name="Hansen M."/>
            <person name="Howarth C."/>
            <person name="Imamovic A."/>
            <person name="Ireland A."/>
            <person name="Larimer J."/>
            <person name="McCowan C."/>
            <person name="Murphy C."/>
            <person name="Pearson M."/>
            <person name="Poon T.W."/>
            <person name="Priest M."/>
            <person name="Roberts A."/>
            <person name="Saif S."/>
            <person name="Shea T."/>
            <person name="Sisk P."/>
            <person name="Sykes S."/>
            <person name="Wortman J."/>
            <person name="Nusbaum C."/>
            <person name="Birren B."/>
        </authorList>
    </citation>
    <scope>NUCLEOTIDE SEQUENCE [LARGE SCALE GENOMIC DNA]</scope>
    <source>
        <strain evidence="1 2">CBS 101466</strain>
    </source>
</reference>
<dbReference type="GeneID" id="19978278"/>
<dbReference type="HOGENOM" id="CLU_000134_45_11_1"/>
<dbReference type="Gene3D" id="1.25.40.20">
    <property type="entry name" value="Ankyrin repeat-containing domain"/>
    <property type="match status" value="1"/>
</dbReference>
<proteinExistence type="predicted"/>
<evidence type="ECO:0000313" key="1">
    <source>
        <dbReference type="EMBL" id="ETN44074.1"/>
    </source>
</evidence>
<keyword evidence="2" id="KW-1185">Reference proteome</keyword>
<dbReference type="Proteomes" id="UP000030752">
    <property type="component" value="Unassembled WGS sequence"/>
</dbReference>
<dbReference type="InterPro" id="IPR002110">
    <property type="entry name" value="Ankyrin_rpt"/>
</dbReference>
<dbReference type="VEuPathDB" id="FungiDB:HMPREF1541_10939"/>
<dbReference type="AlphaFoldDB" id="W2S823"/>
<dbReference type="RefSeq" id="XP_008713830.1">
    <property type="nucleotide sequence ID" value="XM_008715608.1"/>
</dbReference>
<dbReference type="OrthoDB" id="4160321at2759"/>
<sequence length="45" mass="4690">MLLDAGANINAQGGEYSNVLQASLYSSHEMVVQVLLAKGANVNAQ</sequence>
<dbReference type="InParanoid" id="W2S823"/>
<dbReference type="STRING" id="1220924.W2S823"/>
<protein>
    <submittedName>
        <fullName evidence="1">Uncharacterized protein</fullName>
    </submittedName>
</protein>
<name>W2S823_CYPE1</name>
<feature type="non-terminal residue" evidence="1">
    <location>
        <position position="45"/>
    </location>
</feature>
<organism evidence="1 2">
    <name type="scientific">Cyphellophora europaea (strain CBS 101466)</name>
    <name type="common">Phialophora europaea</name>
    <dbReference type="NCBI Taxonomy" id="1220924"/>
    <lineage>
        <taxon>Eukaryota</taxon>
        <taxon>Fungi</taxon>
        <taxon>Dikarya</taxon>
        <taxon>Ascomycota</taxon>
        <taxon>Pezizomycotina</taxon>
        <taxon>Eurotiomycetes</taxon>
        <taxon>Chaetothyriomycetidae</taxon>
        <taxon>Chaetothyriales</taxon>
        <taxon>Cyphellophoraceae</taxon>
        <taxon>Cyphellophora</taxon>
    </lineage>
</organism>
<dbReference type="InterPro" id="IPR036770">
    <property type="entry name" value="Ankyrin_rpt-contain_sf"/>
</dbReference>
<accession>W2S823</accession>
<dbReference type="SUPFAM" id="SSF48403">
    <property type="entry name" value="Ankyrin repeat"/>
    <property type="match status" value="1"/>
</dbReference>
<evidence type="ECO:0000313" key="2">
    <source>
        <dbReference type="Proteomes" id="UP000030752"/>
    </source>
</evidence>
<dbReference type="EMBL" id="KB822716">
    <property type="protein sequence ID" value="ETN44074.1"/>
    <property type="molecule type" value="Genomic_DNA"/>
</dbReference>
<gene>
    <name evidence="1" type="ORF">HMPREF1541_10939</name>
</gene>
<dbReference type="Pfam" id="PF00023">
    <property type="entry name" value="Ank"/>
    <property type="match status" value="1"/>
</dbReference>